<reference evidence="8 9" key="1">
    <citation type="submission" date="2023-07" db="EMBL/GenBank/DDBJ databases">
        <title>Paenibacillus sp. JX-17 nov. isolated from soil.</title>
        <authorList>
            <person name="Wan Y."/>
            <person name="Liu B."/>
        </authorList>
    </citation>
    <scope>NUCLEOTIDE SEQUENCE [LARGE SCALE GENOMIC DNA]</scope>
    <source>
        <strain evidence="8 9">JX-17</strain>
    </source>
</reference>
<evidence type="ECO:0000256" key="7">
    <source>
        <dbReference type="RuleBase" id="RU003872"/>
    </source>
</evidence>
<comment type="caution">
    <text evidence="8">The sequence shown here is derived from an EMBL/GenBank/DDBJ whole genome shotgun (WGS) entry which is preliminary data.</text>
</comment>
<name>A0ABT9CGK1_9BACL</name>
<comment type="function">
    <text evidence="6">One of the primary rRNA binding proteins, it binds specifically to the 5'-end of 16S ribosomal RNA.</text>
</comment>
<evidence type="ECO:0000256" key="2">
    <source>
        <dbReference type="ARBA" id="ARBA00022730"/>
    </source>
</evidence>
<evidence type="ECO:0000313" key="9">
    <source>
        <dbReference type="Proteomes" id="UP001240171"/>
    </source>
</evidence>
<accession>A0ABT9CGK1</accession>
<dbReference type="PRINTS" id="PR00973">
    <property type="entry name" value="RIBOSOMALS17"/>
</dbReference>
<dbReference type="EMBL" id="JAUQTB010000015">
    <property type="protein sequence ID" value="MDO7908341.1"/>
    <property type="molecule type" value="Genomic_DNA"/>
</dbReference>
<dbReference type="InterPro" id="IPR019984">
    <property type="entry name" value="Ribosomal_uS17_bact/chlr"/>
</dbReference>
<dbReference type="PANTHER" id="PTHR10744:SF1">
    <property type="entry name" value="SMALL RIBOSOMAL SUBUNIT PROTEIN US17M"/>
    <property type="match status" value="1"/>
</dbReference>
<evidence type="ECO:0000256" key="4">
    <source>
        <dbReference type="ARBA" id="ARBA00022980"/>
    </source>
</evidence>
<evidence type="ECO:0000256" key="6">
    <source>
        <dbReference type="HAMAP-Rule" id="MF_01345"/>
    </source>
</evidence>
<comment type="similarity">
    <text evidence="1 6 7">Belongs to the universal ribosomal protein uS17 family.</text>
</comment>
<dbReference type="CDD" id="cd00364">
    <property type="entry name" value="Ribosomal_uS17"/>
    <property type="match status" value="1"/>
</dbReference>
<evidence type="ECO:0000313" key="8">
    <source>
        <dbReference type="EMBL" id="MDO7908341.1"/>
    </source>
</evidence>
<evidence type="ECO:0000256" key="5">
    <source>
        <dbReference type="ARBA" id="ARBA00023274"/>
    </source>
</evidence>
<sequence length="87" mass="10270">MSERNNRKVLIGKVVSDKMEKTIVVAVETYKKHDLYHKRIKYTKKFKAHDENNTAKIGDTVKIMETRPLSKDKRWRLVEVTEKAVII</sequence>
<comment type="subunit">
    <text evidence="6">Part of the 30S ribosomal subunit.</text>
</comment>
<dbReference type="RefSeq" id="WP_305025564.1">
    <property type="nucleotide sequence ID" value="NZ_JAUQTB010000015.1"/>
</dbReference>
<dbReference type="InterPro" id="IPR019979">
    <property type="entry name" value="Ribosomal_uS17_CS"/>
</dbReference>
<keyword evidence="4 6" id="KW-0689">Ribosomal protein</keyword>
<evidence type="ECO:0000256" key="1">
    <source>
        <dbReference type="ARBA" id="ARBA00010254"/>
    </source>
</evidence>
<dbReference type="GO" id="GO:0005840">
    <property type="term" value="C:ribosome"/>
    <property type="evidence" value="ECO:0007669"/>
    <property type="project" value="UniProtKB-KW"/>
</dbReference>
<dbReference type="InterPro" id="IPR012340">
    <property type="entry name" value="NA-bd_OB-fold"/>
</dbReference>
<proteinExistence type="inferred from homology"/>
<keyword evidence="9" id="KW-1185">Reference proteome</keyword>
<dbReference type="Gene3D" id="2.40.50.140">
    <property type="entry name" value="Nucleic acid-binding proteins"/>
    <property type="match status" value="1"/>
</dbReference>
<dbReference type="Pfam" id="PF00366">
    <property type="entry name" value="Ribosomal_S17"/>
    <property type="match status" value="1"/>
</dbReference>
<keyword evidence="5 6" id="KW-0687">Ribonucleoprotein</keyword>
<dbReference type="Proteomes" id="UP001240171">
    <property type="component" value="Unassembled WGS sequence"/>
</dbReference>
<organism evidence="8 9">
    <name type="scientific">Paenibacillus lacisoli</name>
    <dbReference type="NCBI Taxonomy" id="3064525"/>
    <lineage>
        <taxon>Bacteria</taxon>
        <taxon>Bacillati</taxon>
        <taxon>Bacillota</taxon>
        <taxon>Bacilli</taxon>
        <taxon>Bacillales</taxon>
        <taxon>Paenibacillaceae</taxon>
        <taxon>Paenibacillus</taxon>
    </lineage>
</organism>
<dbReference type="PROSITE" id="PS00056">
    <property type="entry name" value="RIBOSOMAL_S17"/>
    <property type="match status" value="1"/>
</dbReference>
<keyword evidence="3 6" id="KW-0694">RNA-binding</keyword>
<dbReference type="NCBIfam" id="TIGR03635">
    <property type="entry name" value="uS17_bact"/>
    <property type="match status" value="1"/>
</dbReference>
<dbReference type="SUPFAM" id="SSF50249">
    <property type="entry name" value="Nucleic acid-binding proteins"/>
    <property type="match status" value="1"/>
</dbReference>
<dbReference type="HAMAP" id="MF_01345_B">
    <property type="entry name" value="Ribosomal_uS17_B"/>
    <property type="match status" value="1"/>
</dbReference>
<dbReference type="PANTHER" id="PTHR10744">
    <property type="entry name" value="40S RIBOSOMAL PROTEIN S11 FAMILY MEMBER"/>
    <property type="match status" value="1"/>
</dbReference>
<dbReference type="NCBIfam" id="NF004123">
    <property type="entry name" value="PRK05610.1"/>
    <property type="match status" value="1"/>
</dbReference>
<gene>
    <name evidence="6 8" type="primary">rpsQ</name>
    <name evidence="8" type="ORF">Q5741_18225</name>
</gene>
<evidence type="ECO:0000256" key="3">
    <source>
        <dbReference type="ARBA" id="ARBA00022884"/>
    </source>
</evidence>
<dbReference type="InterPro" id="IPR000266">
    <property type="entry name" value="Ribosomal_uS17"/>
</dbReference>
<protein>
    <recommendedName>
        <fullName evidence="6">Small ribosomal subunit protein uS17</fullName>
    </recommendedName>
</protein>
<keyword evidence="2 6" id="KW-0699">rRNA-binding</keyword>